<evidence type="ECO:0000313" key="2">
    <source>
        <dbReference type="Proteomes" id="UP000007266"/>
    </source>
</evidence>
<dbReference type="HOGENOM" id="CLU_2609181_0_0_1"/>
<dbReference type="EMBL" id="KQ971332">
    <property type="protein sequence ID" value="EFA12848.1"/>
    <property type="molecule type" value="Genomic_DNA"/>
</dbReference>
<name>D7EJS2_TRICA</name>
<sequence>MISFKVLVIGFECRRIAPEITTPADGSSLCAIPRGDDVIGLQVNAATSHKSFGALETRSRIPIYKWTPIPGTQPRDNAA</sequence>
<reference evidence="1 2" key="1">
    <citation type="journal article" date="2008" name="Nature">
        <title>The genome of the model beetle and pest Tribolium castaneum.</title>
        <authorList>
            <consortium name="Tribolium Genome Sequencing Consortium"/>
            <person name="Richards S."/>
            <person name="Gibbs R.A."/>
            <person name="Weinstock G.M."/>
            <person name="Brown S.J."/>
            <person name="Denell R."/>
            <person name="Beeman R.W."/>
            <person name="Gibbs R."/>
            <person name="Beeman R.W."/>
            <person name="Brown S.J."/>
            <person name="Bucher G."/>
            <person name="Friedrich M."/>
            <person name="Grimmelikhuijzen C.J."/>
            <person name="Klingler M."/>
            <person name="Lorenzen M."/>
            <person name="Richards S."/>
            <person name="Roth S."/>
            <person name="Schroder R."/>
            <person name="Tautz D."/>
            <person name="Zdobnov E.M."/>
            <person name="Muzny D."/>
            <person name="Gibbs R.A."/>
            <person name="Weinstock G.M."/>
            <person name="Attaway T."/>
            <person name="Bell S."/>
            <person name="Buhay C.J."/>
            <person name="Chandrabose M.N."/>
            <person name="Chavez D."/>
            <person name="Clerk-Blankenburg K.P."/>
            <person name="Cree A."/>
            <person name="Dao M."/>
            <person name="Davis C."/>
            <person name="Chacko J."/>
            <person name="Dinh H."/>
            <person name="Dugan-Rocha S."/>
            <person name="Fowler G."/>
            <person name="Garner T.T."/>
            <person name="Garnes J."/>
            <person name="Gnirke A."/>
            <person name="Hawes A."/>
            <person name="Hernandez J."/>
            <person name="Hines S."/>
            <person name="Holder M."/>
            <person name="Hume J."/>
            <person name="Jhangiani S.N."/>
            <person name="Joshi V."/>
            <person name="Khan Z.M."/>
            <person name="Jackson L."/>
            <person name="Kovar C."/>
            <person name="Kowis A."/>
            <person name="Lee S."/>
            <person name="Lewis L.R."/>
            <person name="Margolis J."/>
            <person name="Morgan M."/>
            <person name="Nazareth L.V."/>
            <person name="Nguyen N."/>
            <person name="Okwuonu G."/>
            <person name="Parker D."/>
            <person name="Richards S."/>
            <person name="Ruiz S.J."/>
            <person name="Santibanez J."/>
            <person name="Savard J."/>
            <person name="Scherer S.E."/>
            <person name="Schneider B."/>
            <person name="Sodergren E."/>
            <person name="Tautz D."/>
            <person name="Vattahil S."/>
            <person name="Villasana D."/>
            <person name="White C.S."/>
            <person name="Wright R."/>
            <person name="Park Y."/>
            <person name="Beeman R.W."/>
            <person name="Lord J."/>
            <person name="Oppert B."/>
            <person name="Lorenzen M."/>
            <person name="Brown S."/>
            <person name="Wang L."/>
            <person name="Savard J."/>
            <person name="Tautz D."/>
            <person name="Richards S."/>
            <person name="Weinstock G."/>
            <person name="Gibbs R.A."/>
            <person name="Liu Y."/>
            <person name="Worley K."/>
            <person name="Weinstock G."/>
            <person name="Elsik C.G."/>
            <person name="Reese J.T."/>
            <person name="Elhaik E."/>
            <person name="Landan G."/>
            <person name="Graur D."/>
            <person name="Arensburger P."/>
            <person name="Atkinson P."/>
            <person name="Beeman R.W."/>
            <person name="Beidler J."/>
            <person name="Brown S.J."/>
            <person name="Demuth J.P."/>
            <person name="Drury D.W."/>
            <person name="Du Y.Z."/>
            <person name="Fujiwara H."/>
            <person name="Lorenzen M."/>
            <person name="Maselli V."/>
            <person name="Osanai M."/>
            <person name="Park Y."/>
            <person name="Robertson H.M."/>
            <person name="Tu Z."/>
            <person name="Wang J.J."/>
            <person name="Wang S."/>
            <person name="Richards S."/>
            <person name="Song H."/>
            <person name="Zhang L."/>
            <person name="Sodergren E."/>
            <person name="Werner D."/>
            <person name="Stanke M."/>
            <person name="Morgenstern B."/>
            <person name="Solovyev V."/>
            <person name="Kosarev P."/>
            <person name="Brown G."/>
            <person name="Chen H.C."/>
            <person name="Ermolaeva O."/>
            <person name="Hlavina W."/>
            <person name="Kapustin Y."/>
            <person name="Kiryutin B."/>
            <person name="Kitts P."/>
            <person name="Maglott D."/>
            <person name="Pruitt K."/>
            <person name="Sapojnikov V."/>
            <person name="Souvorov A."/>
            <person name="Mackey A.J."/>
            <person name="Waterhouse R.M."/>
            <person name="Wyder S."/>
            <person name="Zdobnov E.M."/>
            <person name="Zdobnov E.M."/>
            <person name="Wyder S."/>
            <person name="Kriventseva E.V."/>
            <person name="Kadowaki T."/>
            <person name="Bork P."/>
            <person name="Aranda M."/>
            <person name="Bao R."/>
            <person name="Beermann A."/>
            <person name="Berns N."/>
            <person name="Bolognesi R."/>
            <person name="Bonneton F."/>
            <person name="Bopp D."/>
            <person name="Brown S.J."/>
            <person name="Bucher G."/>
            <person name="Butts T."/>
            <person name="Chaumot A."/>
            <person name="Denell R.E."/>
            <person name="Ferrier D.E."/>
            <person name="Friedrich M."/>
            <person name="Gordon C.M."/>
            <person name="Jindra M."/>
            <person name="Klingler M."/>
            <person name="Lan Q."/>
            <person name="Lattorff H.M."/>
            <person name="Laudet V."/>
            <person name="von Levetsow C."/>
            <person name="Liu Z."/>
            <person name="Lutz R."/>
            <person name="Lynch J.A."/>
            <person name="da Fonseca R.N."/>
            <person name="Posnien N."/>
            <person name="Reuter R."/>
            <person name="Roth S."/>
            <person name="Savard J."/>
            <person name="Schinko J.B."/>
            <person name="Schmitt C."/>
            <person name="Schoppmeier M."/>
            <person name="Schroder R."/>
            <person name="Shippy T.D."/>
            <person name="Simonnet F."/>
            <person name="Marques-Souza H."/>
            <person name="Tautz D."/>
            <person name="Tomoyasu Y."/>
            <person name="Trauner J."/>
            <person name="Van der Zee M."/>
            <person name="Vervoort M."/>
            <person name="Wittkopp N."/>
            <person name="Wimmer E.A."/>
            <person name="Yang X."/>
            <person name="Jones A.K."/>
            <person name="Sattelle D.B."/>
            <person name="Ebert P.R."/>
            <person name="Nelson D."/>
            <person name="Scott J.G."/>
            <person name="Beeman R.W."/>
            <person name="Muthukrishnan S."/>
            <person name="Kramer K.J."/>
            <person name="Arakane Y."/>
            <person name="Beeman R.W."/>
            <person name="Zhu Q."/>
            <person name="Hogenkamp D."/>
            <person name="Dixit R."/>
            <person name="Oppert B."/>
            <person name="Jiang H."/>
            <person name="Zou Z."/>
            <person name="Marshall J."/>
            <person name="Elpidina E."/>
            <person name="Vinokurov K."/>
            <person name="Oppert C."/>
            <person name="Zou Z."/>
            <person name="Evans J."/>
            <person name="Lu Z."/>
            <person name="Zhao P."/>
            <person name="Sumathipala N."/>
            <person name="Altincicek B."/>
            <person name="Vilcinskas A."/>
            <person name="Williams M."/>
            <person name="Hultmark D."/>
            <person name="Hetru C."/>
            <person name="Jiang H."/>
            <person name="Grimmelikhuijzen C.J."/>
            <person name="Hauser F."/>
            <person name="Cazzamali G."/>
            <person name="Williamson M."/>
            <person name="Park Y."/>
            <person name="Li B."/>
            <person name="Tanaka Y."/>
            <person name="Predel R."/>
            <person name="Neupert S."/>
            <person name="Schachtner J."/>
            <person name="Verleyen P."/>
            <person name="Raible F."/>
            <person name="Bork P."/>
            <person name="Friedrich M."/>
            <person name="Walden K.K."/>
            <person name="Robertson H.M."/>
            <person name="Angeli S."/>
            <person name="Foret S."/>
            <person name="Bucher G."/>
            <person name="Schuetz S."/>
            <person name="Maleszka R."/>
            <person name="Wimmer E.A."/>
            <person name="Beeman R.W."/>
            <person name="Lorenzen M."/>
            <person name="Tomoyasu Y."/>
            <person name="Miller S.C."/>
            <person name="Grossmann D."/>
            <person name="Bucher G."/>
        </authorList>
    </citation>
    <scope>NUCLEOTIDE SEQUENCE [LARGE SCALE GENOMIC DNA]</scope>
    <source>
        <strain evidence="1 2">Georgia GA2</strain>
    </source>
</reference>
<dbReference type="InParanoid" id="D7EJS2"/>
<protein>
    <submittedName>
        <fullName evidence="1">Uncharacterized protein</fullName>
    </submittedName>
</protein>
<gene>
    <name evidence="1" type="primary">GLEAN_10265</name>
    <name evidence="1" type="ORF">TcasGA2_TC010265</name>
</gene>
<organism evidence="1 2">
    <name type="scientific">Tribolium castaneum</name>
    <name type="common">Red flour beetle</name>
    <dbReference type="NCBI Taxonomy" id="7070"/>
    <lineage>
        <taxon>Eukaryota</taxon>
        <taxon>Metazoa</taxon>
        <taxon>Ecdysozoa</taxon>
        <taxon>Arthropoda</taxon>
        <taxon>Hexapoda</taxon>
        <taxon>Insecta</taxon>
        <taxon>Pterygota</taxon>
        <taxon>Neoptera</taxon>
        <taxon>Endopterygota</taxon>
        <taxon>Coleoptera</taxon>
        <taxon>Polyphaga</taxon>
        <taxon>Cucujiformia</taxon>
        <taxon>Tenebrionidae</taxon>
        <taxon>Tenebrionidae incertae sedis</taxon>
        <taxon>Tribolium</taxon>
    </lineage>
</organism>
<proteinExistence type="predicted"/>
<dbReference type="Proteomes" id="UP000007266">
    <property type="component" value="Linkage group 3"/>
</dbReference>
<accession>D7EJS2</accession>
<dbReference type="AlphaFoldDB" id="D7EJS2"/>
<keyword evidence="2" id="KW-1185">Reference proteome</keyword>
<evidence type="ECO:0000313" key="1">
    <source>
        <dbReference type="EMBL" id="EFA12848.1"/>
    </source>
</evidence>
<reference evidence="1 2" key="2">
    <citation type="journal article" date="2010" name="Nucleic Acids Res.">
        <title>BeetleBase in 2010: revisions to provide comprehensive genomic information for Tribolium castaneum.</title>
        <authorList>
            <person name="Kim H.S."/>
            <person name="Murphy T."/>
            <person name="Xia J."/>
            <person name="Caragea D."/>
            <person name="Park Y."/>
            <person name="Beeman R.W."/>
            <person name="Lorenzen M.D."/>
            <person name="Butcher S."/>
            <person name="Manak J.R."/>
            <person name="Brown S.J."/>
        </authorList>
    </citation>
    <scope>GENOME REANNOTATION</scope>
    <source>
        <strain evidence="1 2">Georgia GA2</strain>
    </source>
</reference>